<dbReference type="SUPFAM" id="SSF56563">
    <property type="entry name" value="Major capsid protein gp5"/>
    <property type="match status" value="1"/>
</dbReference>
<dbReference type="EMBL" id="PXYL01000005">
    <property type="protein sequence ID" value="PSJ60754.1"/>
    <property type="molecule type" value="Genomic_DNA"/>
</dbReference>
<dbReference type="Proteomes" id="UP000240653">
    <property type="component" value="Unassembled WGS sequence"/>
</dbReference>
<evidence type="ECO:0000313" key="1">
    <source>
        <dbReference type="EMBL" id="PSJ60754.1"/>
    </source>
</evidence>
<comment type="caution">
    <text evidence="1">The sequence shown here is derived from an EMBL/GenBank/DDBJ whole genome shotgun (WGS) entry which is preliminary data.</text>
</comment>
<organism evidence="1 2">
    <name type="scientific">Pseudaminobacter soli</name>
    <name type="common">ex Li et al. 2025</name>
    <dbReference type="NCBI Taxonomy" id="1295366"/>
    <lineage>
        <taxon>Bacteria</taxon>
        <taxon>Pseudomonadati</taxon>
        <taxon>Pseudomonadota</taxon>
        <taxon>Alphaproteobacteria</taxon>
        <taxon>Hyphomicrobiales</taxon>
        <taxon>Phyllobacteriaceae</taxon>
        <taxon>Pseudaminobacter</taxon>
    </lineage>
</organism>
<dbReference type="InterPro" id="IPR045404">
    <property type="entry name" value="Gp13-like"/>
</dbReference>
<dbReference type="OrthoDB" id="6440753at2"/>
<accession>A0A2P7SE13</accession>
<protein>
    <recommendedName>
        <fullName evidence="3">Coat protein</fullName>
    </recommendedName>
</protein>
<gene>
    <name evidence="1" type="ORF">C7I85_11980</name>
</gene>
<keyword evidence="2" id="KW-1185">Reference proteome</keyword>
<sequence length="319" mass="33343">MAGTKIADVIVPSVFNPYVIERTAALSALYQSGIIATVPGLDVLGAKGGTTIAMPFWQDLTGADEVLSDSGALTVNKIQADQDVAVLHTRGKAWGVNDLAKALSGDDPMAAIGDLVAAYWARRWQDLTIATLKGVFAASSMSGNVHDISGGTGGAAVIGGDAVVDALYKLGDAAGGLTGFAMHSNTVATLVKQGLIDFRPDAEGNPTLPYYMGKRVIVDDAMPVASGVYTSYLFGAGALGLGEGNAPVPTETDRDSLAGEDILINRRHFVLHPRGVKWKGTKAGTSPTNAELGTSNAWERVYEAKNVRMVQFKHRNVAA</sequence>
<proteinExistence type="predicted"/>
<dbReference type="AlphaFoldDB" id="A0A2P7SE13"/>
<dbReference type="RefSeq" id="WP_106724220.1">
    <property type="nucleotide sequence ID" value="NZ_PXYL01000005.1"/>
</dbReference>
<evidence type="ECO:0008006" key="3">
    <source>
        <dbReference type="Google" id="ProtNLM"/>
    </source>
</evidence>
<evidence type="ECO:0000313" key="2">
    <source>
        <dbReference type="Proteomes" id="UP000240653"/>
    </source>
</evidence>
<name>A0A2P7SE13_9HYPH</name>
<dbReference type="Pfam" id="PF20036">
    <property type="entry name" value="Gp13-like"/>
    <property type="match status" value="1"/>
</dbReference>
<reference evidence="1 2" key="1">
    <citation type="submission" date="2018-03" db="EMBL/GenBank/DDBJ databases">
        <title>The draft genome of Mesorhizobium soli JCM 19897.</title>
        <authorList>
            <person name="Li L."/>
            <person name="Liu L."/>
            <person name="Liang L."/>
            <person name="Wang T."/>
            <person name="Zhang X."/>
        </authorList>
    </citation>
    <scope>NUCLEOTIDE SEQUENCE [LARGE SCALE GENOMIC DNA]</scope>
    <source>
        <strain evidence="1 2">JCM 19897</strain>
    </source>
</reference>